<dbReference type="InterPro" id="IPR001258">
    <property type="entry name" value="NHL_repeat"/>
</dbReference>
<feature type="repeat" description="NHL" evidence="2">
    <location>
        <begin position="393"/>
        <end position="435"/>
    </location>
</feature>
<dbReference type="InterPro" id="IPR011042">
    <property type="entry name" value="6-blade_b-propeller_TolB-like"/>
</dbReference>
<feature type="compositionally biased region" description="Polar residues" evidence="3">
    <location>
        <begin position="75"/>
        <end position="86"/>
    </location>
</feature>
<evidence type="ECO:0000256" key="2">
    <source>
        <dbReference type="PROSITE-ProRule" id="PRU00504"/>
    </source>
</evidence>
<organism evidence="4 5">
    <name type="scientific">Daphnia magna</name>
    <dbReference type="NCBI Taxonomy" id="35525"/>
    <lineage>
        <taxon>Eukaryota</taxon>
        <taxon>Metazoa</taxon>
        <taxon>Ecdysozoa</taxon>
        <taxon>Arthropoda</taxon>
        <taxon>Crustacea</taxon>
        <taxon>Branchiopoda</taxon>
        <taxon>Diplostraca</taxon>
        <taxon>Cladocera</taxon>
        <taxon>Anomopoda</taxon>
        <taxon>Daphniidae</taxon>
        <taxon>Daphnia</taxon>
    </lineage>
</organism>
<dbReference type="EMBL" id="JAOYFB010000036">
    <property type="protein sequence ID" value="KAK4021537.1"/>
    <property type="molecule type" value="Genomic_DNA"/>
</dbReference>
<dbReference type="PROSITE" id="PS51125">
    <property type="entry name" value="NHL"/>
    <property type="match status" value="5"/>
</dbReference>
<dbReference type="Gene3D" id="2.120.10.30">
    <property type="entry name" value="TolB, C-terminal domain"/>
    <property type="match status" value="2"/>
</dbReference>
<dbReference type="InterPro" id="IPR050952">
    <property type="entry name" value="TRIM-NHL_E3_ligases"/>
</dbReference>
<dbReference type="InterPro" id="IPR057750">
    <property type="entry name" value="TRIM2/3_C"/>
</dbReference>
<evidence type="ECO:0000256" key="1">
    <source>
        <dbReference type="ARBA" id="ARBA00022737"/>
    </source>
</evidence>
<feature type="repeat" description="NHL" evidence="2">
    <location>
        <begin position="217"/>
        <end position="256"/>
    </location>
</feature>
<evidence type="ECO:0000256" key="3">
    <source>
        <dbReference type="SAM" id="MobiDB-lite"/>
    </source>
</evidence>
<dbReference type="SUPFAM" id="SSF101898">
    <property type="entry name" value="NHL repeat"/>
    <property type="match status" value="1"/>
</dbReference>
<feature type="repeat" description="NHL" evidence="2">
    <location>
        <begin position="257"/>
        <end position="298"/>
    </location>
</feature>
<comment type="caution">
    <text evidence="4">The sequence shown here is derived from an EMBL/GenBank/DDBJ whole genome shotgun (WGS) entry which is preliminary data.</text>
</comment>
<proteinExistence type="predicted"/>
<feature type="compositionally biased region" description="Basic and acidic residues" evidence="3">
    <location>
        <begin position="65"/>
        <end position="74"/>
    </location>
</feature>
<dbReference type="Proteomes" id="UP001234178">
    <property type="component" value="Unassembled WGS sequence"/>
</dbReference>
<evidence type="ECO:0000313" key="4">
    <source>
        <dbReference type="EMBL" id="KAK4021537.1"/>
    </source>
</evidence>
<protein>
    <submittedName>
        <fullName evidence="4">Uncharacterized protein</fullName>
    </submittedName>
</protein>
<sequence length="445" mass="49009">MIQDSLVVEFSGKLIENERCGTVGQKYPVSIKIWSSPGEQSSPYKFEPGTCLPSVTVRGPLREASRSFEDDTHGSENSYCSHQPENTGRKASESMNFISCPLHHLTTNNSNGGSIRLRPTVTKKQLNKPIFKITFTVRQLDCYLLETILSFPQAGKFEIDIILPNSTVIGSPLKDISTAVSGRILATDSNNQCVQIFKAKRTQNEIQFSSFGSLPIVRGRLLGQLQRPTGIAFLPEGDQFIVADYENRWVSLFEARGKFLSRFGMGKLQGPKGLAIDGKGHIYVVDNKASSICVFLTNGRFVGRFGSRGVGEDHLAGPHFIGINSFGHAIISDFHNHAVKVFDSTGQFLYSFGCNGEDEGQFNAPTGIAIDPYDNILVADWGNSRVQVFDRQGTFLQFIDSSSDPLYGPQGLSLCDGILYVADSGNHCIKVYKYDNFVTNVTQVE</sequence>
<feature type="region of interest" description="Disordered" evidence="3">
    <location>
        <begin position="65"/>
        <end position="88"/>
    </location>
</feature>
<gene>
    <name evidence="4" type="ORF">OUZ56_003452</name>
</gene>
<feature type="repeat" description="NHL" evidence="2">
    <location>
        <begin position="302"/>
        <end position="345"/>
    </location>
</feature>
<name>A0ABR0A8S9_9CRUS</name>
<dbReference type="Pfam" id="PF01436">
    <property type="entry name" value="NHL"/>
    <property type="match status" value="3"/>
</dbReference>
<reference evidence="4 5" key="1">
    <citation type="journal article" date="2023" name="Nucleic Acids Res.">
        <title>The hologenome of Daphnia magna reveals possible DNA methylation and microbiome-mediated evolution of the host genome.</title>
        <authorList>
            <person name="Chaturvedi A."/>
            <person name="Li X."/>
            <person name="Dhandapani V."/>
            <person name="Marshall H."/>
            <person name="Kissane S."/>
            <person name="Cuenca-Cambronero M."/>
            <person name="Asole G."/>
            <person name="Calvet F."/>
            <person name="Ruiz-Romero M."/>
            <person name="Marangio P."/>
            <person name="Guigo R."/>
            <person name="Rago D."/>
            <person name="Mirbahai L."/>
            <person name="Eastwood N."/>
            <person name="Colbourne J.K."/>
            <person name="Zhou J."/>
            <person name="Mallon E."/>
            <person name="Orsini L."/>
        </authorList>
    </citation>
    <scope>NUCLEOTIDE SEQUENCE [LARGE SCALE GENOMIC DNA]</scope>
    <source>
        <strain evidence="4">LRV0_1</strain>
    </source>
</reference>
<keyword evidence="5" id="KW-1185">Reference proteome</keyword>
<dbReference type="PANTHER" id="PTHR24104:SF57">
    <property type="entry name" value="BEE-MILK PROTEIN"/>
    <property type="match status" value="1"/>
</dbReference>
<feature type="repeat" description="NHL" evidence="2">
    <location>
        <begin position="349"/>
        <end position="392"/>
    </location>
</feature>
<keyword evidence="1" id="KW-0677">Repeat</keyword>
<evidence type="ECO:0000313" key="5">
    <source>
        <dbReference type="Proteomes" id="UP001234178"/>
    </source>
</evidence>
<dbReference type="CDD" id="cd14960">
    <property type="entry name" value="NHL_TRIM2_like"/>
    <property type="match status" value="1"/>
</dbReference>
<accession>A0ABR0A8S9</accession>
<dbReference type="PANTHER" id="PTHR24104">
    <property type="entry name" value="E3 UBIQUITIN-PROTEIN LIGASE NHLRC1-RELATED"/>
    <property type="match status" value="1"/>
</dbReference>